<sequence length="219" mass="23995">MGDFAKQASNDASTASRQPSDSQYDSPDATCSCNEASAKLQHVTTWRGDNSMMEIDRHLTQLLSSMTLNGPWRPDILLCDLEKGKHRVVADLSSSDSAHHACTTHTDVMSQASPSGSSNYTATVDVQPPCGCALLQGIRDQLLLERYPTTGGEYLEAIFTHREVFFAFPEGHQMCAIGFTDLAKNLETRNARADRDGDGEAAAAFRHEAWVIASNRGRW</sequence>
<feature type="compositionally biased region" description="Polar residues" evidence="1">
    <location>
        <begin position="7"/>
        <end position="29"/>
    </location>
</feature>
<accession>A0A1X6MYX0</accession>
<protein>
    <submittedName>
        <fullName evidence="2">Uncharacterized protein</fullName>
    </submittedName>
</protein>
<reference evidence="2 3" key="1">
    <citation type="submission" date="2017-04" db="EMBL/GenBank/DDBJ databases">
        <title>Genome Sequence of the Model Brown-Rot Fungus Postia placenta SB12.</title>
        <authorList>
            <consortium name="DOE Joint Genome Institute"/>
            <person name="Gaskell J."/>
            <person name="Kersten P."/>
            <person name="Larrondo L.F."/>
            <person name="Canessa P."/>
            <person name="Martinez D."/>
            <person name="Hibbett D."/>
            <person name="Schmoll M."/>
            <person name="Kubicek C.P."/>
            <person name="Martinez A.T."/>
            <person name="Yadav J."/>
            <person name="Master E."/>
            <person name="Magnuson J.K."/>
            <person name="James T."/>
            <person name="Yaver D."/>
            <person name="Berka R."/>
            <person name="Labutti K."/>
            <person name="Lipzen A."/>
            <person name="Aerts A."/>
            <person name="Barry K."/>
            <person name="Henrissat B."/>
            <person name="Blanchette R."/>
            <person name="Grigoriev I."/>
            <person name="Cullen D."/>
        </authorList>
    </citation>
    <scope>NUCLEOTIDE SEQUENCE [LARGE SCALE GENOMIC DNA]</scope>
    <source>
        <strain evidence="2 3">MAD-698-R-SB12</strain>
    </source>
</reference>
<dbReference type="RefSeq" id="XP_024338365.1">
    <property type="nucleotide sequence ID" value="XM_024485706.1"/>
</dbReference>
<dbReference type="AlphaFoldDB" id="A0A1X6MYX0"/>
<proteinExistence type="predicted"/>
<dbReference type="OrthoDB" id="2651020at2759"/>
<evidence type="ECO:0000256" key="1">
    <source>
        <dbReference type="SAM" id="MobiDB-lite"/>
    </source>
</evidence>
<dbReference type="EMBL" id="KZ110598">
    <property type="protein sequence ID" value="OSX61571.1"/>
    <property type="molecule type" value="Genomic_DNA"/>
</dbReference>
<name>A0A1X6MYX0_9APHY</name>
<feature type="region of interest" description="Disordered" evidence="1">
    <location>
        <begin position="1"/>
        <end position="29"/>
    </location>
</feature>
<keyword evidence="3" id="KW-1185">Reference proteome</keyword>
<evidence type="ECO:0000313" key="3">
    <source>
        <dbReference type="Proteomes" id="UP000194127"/>
    </source>
</evidence>
<dbReference type="GeneID" id="36330655"/>
<evidence type="ECO:0000313" key="2">
    <source>
        <dbReference type="EMBL" id="OSX61571.1"/>
    </source>
</evidence>
<gene>
    <name evidence="2" type="ORF">POSPLADRAFT_1144549</name>
</gene>
<dbReference type="Proteomes" id="UP000194127">
    <property type="component" value="Unassembled WGS sequence"/>
</dbReference>
<organism evidence="2 3">
    <name type="scientific">Postia placenta MAD-698-R-SB12</name>
    <dbReference type="NCBI Taxonomy" id="670580"/>
    <lineage>
        <taxon>Eukaryota</taxon>
        <taxon>Fungi</taxon>
        <taxon>Dikarya</taxon>
        <taxon>Basidiomycota</taxon>
        <taxon>Agaricomycotina</taxon>
        <taxon>Agaricomycetes</taxon>
        <taxon>Polyporales</taxon>
        <taxon>Adustoporiaceae</taxon>
        <taxon>Rhodonia</taxon>
    </lineage>
</organism>